<evidence type="ECO:0000256" key="1">
    <source>
        <dbReference type="ARBA" id="ARBA00022679"/>
    </source>
</evidence>
<keyword evidence="5" id="KW-1185">Reference proteome</keyword>
<dbReference type="SUPFAM" id="SSF51161">
    <property type="entry name" value="Trimeric LpxA-like enzymes"/>
    <property type="match status" value="1"/>
</dbReference>
<feature type="domain" description="Mannose-1-phosphate guanyltransferase C-terminal" evidence="3">
    <location>
        <begin position="72"/>
        <end position="189"/>
    </location>
</feature>
<dbReference type="InterPro" id="IPR011004">
    <property type="entry name" value="Trimer_LpxA-like_sf"/>
</dbReference>
<evidence type="ECO:0000256" key="2">
    <source>
        <dbReference type="ARBA" id="ARBA00023315"/>
    </source>
</evidence>
<organism evidence="4 5">
    <name type="scientific">Anaeromassilibacillus senegalensis</name>
    <dbReference type="NCBI Taxonomy" id="1673717"/>
    <lineage>
        <taxon>Bacteria</taxon>
        <taxon>Bacillati</taxon>
        <taxon>Bacillota</taxon>
        <taxon>Clostridia</taxon>
        <taxon>Eubacteriales</taxon>
        <taxon>Acutalibacteraceae</taxon>
        <taxon>Anaeromassilibacillus</taxon>
    </lineage>
</organism>
<dbReference type="Pfam" id="PF25087">
    <property type="entry name" value="GMPPB_C"/>
    <property type="match status" value="1"/>
</dbReference>
<dbReference type="EMBL" id="JAFBIT010000002">
    <property type="protein sequence ID" value="MCF2652395.1"/>
    <property type="molecule type" value="Genomic_DNA"/>
</dbReference>
<dbReference type="PANTHER" id="PTHR43584:SF8">
    <property type="entry name" value="N-ACETYLMURAMATE ALPHA-1-PHOSPHATE URIDYLYLTRANSFERASE"/>
    <property type="match status" value="1"/>
</dbReference>
<dbReference type="RefSeq" id="WP_235323451.1">
    <property type="nucleotide sequence ID" value="NZ_JAFBIT010000002.1"/>
</dbReference>
<keyword evidence="1" id="KW-0808">Transferase</keyword>
<accession>A0ABS9CPY6</accession>
<evidence type="ECO:0000313" key="4">
    <source>
        <dbReference type="EMBL" id="MCF2652395.1"/>
    </source>
</evidence>
<evidence type="ECO:0000313" key="5">
    <source>
        <dbReference type="Proteomes" id="UP001299220"/>
    </source>
</evidence>
<dbReference type="Proteomes" id="UP001299220">
    <property type="component" value="Unassembled WGS sequence"/>
</dbReference>
<dbReference type="PANTHER" id="PTHR43584">
    <property type="entry name" value="NUCLEOTIDYL TRANSFERASE"/>
    <property type="match status" value="1"/>
</dbReference>
<dbReference type="InterPro" id="IPR050065">
    <property type="entry name" value="GlmU-like"/>
</dbReference>
<proteinExistence type="predicted"/>
<keyword evidence="2" id="KW-0012">Acyltransferase</keyword>
<dbReference type="Gene3D" id="2.160.10.10">
    <property type="entry name" value="Hexapeptide repeat proteins"/>
    <property type="match status" value="1"/>
</dbReference>
<reference evidence="4 5" key="1">
    <citation type="submission" date="2020-12" db="EMBL/GenBank/DDBJ databases">
        <title>Whole genome sequences of gut porcine anaerobes.</title>
        <authorList>
            <person name="Kubasova T."/>
            <person name="Jahodarova E."/>
            <person name="Rychlik I."/>
        </authorList>
    </citation>
    <scope>NUCLEOTIDE SEQUENCE [LARGE SCALE GENOMIC DNA]</scope>
    <source>
        <strain evidence="4 5">An867</strain>
    </source>
</reference>
<evidence type="ECO:0000259" key="3">
    <source>
        <dbReference type="Pfam" id="PF25087"/>
    </source>
</evidence>
<dbReference type="CDD" id="cd05636">
    <property type="entry name" value="LbH_G1P_TT_C_like"/>
    <property type="match status" value="1"/>
</dbReference>
<comment type="caution">
    <text evidence="4">The sequence shown here is derived from an EMBL/GenBank/DDBJ whole genome shotgun (WGS) entry which is preliminary data.</text>
</comment>
<name>A0ABS9CPY6_9FIRM</name>
<protein>
    <submittedName>
        <fullName evidence="4">UDP-N-acetylglucosamine pyrophosphorylase</fullName>
    </submittedName>
</protein>
<gene>
    <name evidence="4" type="ORF">JQM67_07255</name>
</gene>
<dbReference type="InterPro" id="IPR056729">
    <property type="entry name" value="GMPPB_C"/>
</dbReference>
<sequence>MKEDMMIARLYDLRGTLARPLLENLTYPWEALPLIGSFIVELGKTLSPAEYELRGENIWVAKSAKLYPNIYIAGPAIIGPNTEVRPGAFIRGNALIGAGCVVGNSTEIKNAILFDGAQAPHYNYIGDSILGCKAHTGAGAITSNLKQDHSPVTIRTDGERVETAMRKFGAMLGDHVEIGCGSVLNPGTVVGRGARVYPLSMVRGFVPAHSIYKRAGEIAEIRDA</sequence>